<gene>
    <name evidence="1" type="ORF">HUU93_00305</name>
</gene>
<dbReference type="RefSeq" id="WP_175305087.1">
    <property type="nucleotide sequence ID" value="NZ_JABWDC010000001.1"/>
</dbReference>
<evidence type="ECO:0000313" key="2">
    <source>
        <dbReference type="Proteomes" id="UP000554488"/>
    </source>
</evidence>
<evidence type="ECO:0000313" key="1">
    <source>
        <dbReference type="EMBL" id="NUN85053.1"/>
    </source>
</evidence>
<comment type="caution">
    <text evidence="1">The sequence shown here is derived from an EMBL/GenBank/DDBJ whole genome shotgun (WGS) entry which is preliminary data.</text>
</comment>
<proteinExistence type="predicted"/>
<accession>A0A849XUY7</accession>
<reference evidence="1 2" key="1">
    <citation type="submission" date="2020-04" db="EMBL/GenBank/DDBJ databases">
        <authorList>
            <person name="Pieper L."/>
        </authorList>
    </citation>
    <scope>NUCLEOTIDE SEQUENCE [LARGE SCALE GENOMIC DNA]</scope>
    <source>
        <strain evidence="1 2">F22</strain>
    </source>
</reference>
<dbReference type="EMBL" id="JABWDC010000001">
    <property type="protein sequence ID" value="NUN85053.1"/>
    <property type="molecule type" value="Genomic_DNA"/>
</dbReference>
<name>A0A849XUY7_9FIRM</name>
<dbReference type="Proteomes" id="UP000554488">
    <property type="component" value="Unassembled WGS sequence"/>
</dbReference>
<reference evidence="1 2" key="2">
    <citation type="submission" date="2020-07" db="EMBL/GenBank/DDBJ databases">
        <title>Bacterial metabolism rescues the inhibition of intestinal drug absorption by food and drug additives.</title>
        <authorList>
            <person name="Zou L."/>
            <person name="Spanogiannopoulos P."/>
            <person name="Chien H.-C."/>
            <person name="Pieper L.M."/>
            <person name="Cai W."/>
            <person name="Khuri N."/>
            <person name="Pottel J."/>
            <person name="Vora B."/>
            <person name="Ni Z."/>
            <person name="Tsakalozou E."/>
            <person name="Zhang W."/>
            <person name="Shoichet B.K."/>
            <person name="Giacomini K.M."/>
            <person name="Turnbaugh P.J."/>
        </authorList>
    </citation>
    <scope>NUCLEOTIDE SEQUENCE [LARGE SCALE GENOMIC DNA]</scope>
    <source>
        <strain evidence="1 2">F22</strain>
    </source>
</reference>
<dbReference type="AlphaFoldDB" id="A0A849XUY7"/>
<organism evidence="1 2">
    <name type="scientific">Coprococcus comes</name>
    <dbReference type="NCBI Taxonomy" id="410072"/>
    <lineage>
        <taxon>Bacteria</taxon>
        <taxon>Bacillati</taxon>
        <taxon>Bacillota</taxon>
        <taxon>Clostridia</taxon>
        <taxon>Lachnospirales</taxon>
        <taxon>Lachnospiraceae</taxon>
        <taxon>Coprococcus</taxon>
    </lineage>
</organism>
<protein>
    <submittedName>
        <fullName evidence="1">Uncharacterized protein</fullName>
    </submittedName>
</protein>
<sequence length="56" mass="6594">MFINLTKTEVEETITALEDLQTYLEENGMEDCTRCNLEIVKSVRGRLMKELLIQRM</sequence>